<organism evidence="3">
    <name type="scientific">Haemonchus placei</name>
    <name type="common">Barber's pole worm</name>
    <dbReference type="NCBI Taxonomy" id="6290"/>
    <lineage>
        <taxon>Eukaryota</taxon>
        <taxon>Metazoa</taxon>
        <taxon>Ecdysozoa</taxon>
        <taxon>Nematoda</taxon>
        <taxon>Chromadorea</taxon>
        <taxon>Rhabditida</taxon>
        <taxon>Rhabditina</taxon>
        <taxon>Rhabditomorpha</taxon>
        <taxon>Strongyloidea</taxon>
        <taxon>Trichostrongylidae</taxon>
        <taxon>Haemonchus</taxon>
    </lineage>
</organism>
<dbReference type="OrthoDB" id="8036689at2759"/>
<proteinExistence type="predicted"/>
<gene>
    <name evidence="1" type="ORF">HPLM_LOCUS8070</name>
</gene>
<dbReference type="EMBL" id="UZAF01016780">
    <property type="protein sequence ID" value="VDO33789.1"/>
    <property type="molecule type" value="Genomic_DNA"/>
</dbReference>
<name>A0A0N4WC61_HAEPC</name>
<dbReference type="WBParaSite" id="HPLM_0000807801-mRNA-1">
    <property type="protein sequence ID" value="HPLM_0000807801-mRNA-1"/>
    <property type="gene ID" value="HPLM_0000807801"/>
</dbReference>
<dbReference type="Proteomes" id="UP000268014">
    <property type="component" value="Unassembled WGS sequence"/>
</dbReference>
<reference evidence="3" key="1">
    <citation type="submission" date="2017-02" db="UniProtKB">
        <authorList>
            <consortium name="WormBaseParasite"/>
        </authorList>
    </citation>
    <scope>IDENTIFICATION</scope>
</reference>
<protein>
    <submittedName>
        <fullName evidence="3">Calpain catalytic domain-containing protein</fullName>
    </submittedName>
</protein>
<reference evidence="1 2" key="2">
    <citation type="submission" date="2018-11" db="EMBL/GenBank/DDBJ databases">
        <authorList>
            <consortium name="Pathogen Informatics"/>
        </authorList>
    </citation>
    <scope>NUCLEOTIDE SEQUENCE [LARGE SCALE GENOMIC DNA]</scope>
    <source>
        <strain evidence="1 2">MHpl1</strain>
    </source>
</reference>
<evidence type="ECO:0000313" key="3">
    <source>
        <dbReference type="WBParaSite" id="HPLM_0000807801-mRNA-1"/>
    </source>
</evidence>
<evidence type="ECO:0000313" key="1">
    <source>
        <dbReference type="EMBL" id="VDO33789.1"/>
    </source>
</evidence>
<sequence length="93" mass="11365">MQDRYWWEGPEFLKKPIKEWQRPVYQLWEDVIGDDSGAFTNDNFTREQDETHYALMDLCRYSTFAMAKRGATWILLLMKKTMWRLKKTPRIEL</sequence>
<evidence type="ECO:0000313" key="2">
    <source>
        <dbReference type="Proteomes" id="UP000268014"/>
    </source>
</evidence>
<keyword evidence="2" id="KW-1185">Reference proteome</keyword>
<accession>A0A0N4WC61</accession>
<dbReference type="AlphaFoldDB" id="A0A0N4WC61"/>